<dbReference type="STRING" id="6265.A0A0B2VAJ4"/>
<dbReference type="Pfam" id="PF02213">
    <property type="entry name" value="GYF"/>
    <property type="match status" value="1"/>
</dbReference>
<accession>A0A0B2VAJ4</accession>
<keyword evidence="4" id="KW-1185">Reference proteome</keyword>
<dbReference type="SUPFAM" id="SSF55277">
    <property type="entry name" value="GYF domain"/>
    <property type="match status" value="1"/>
</dbReference>
<dbReference type="PROSITE" id="PS50829">
    <property type="entry name" value="GYF"/>
    <property type="match status" value="1"/>
</dbReference>
<dbReference type="PANTHER" id="PTHR31840:SF1">
    <property type="entry name" value="COILED-COIL DOMAIN-CONTAINING PROTEIN 97"/>
    <property type="match status" value="1"/>
</dbReference>
<feature type="region of interest" description="Disordered" evidence="1">
    <location>
        <begin position="191"/>
        <end position="257"/>
    </location>
</feature>
<dbReference type="Gene3D" id="3.30.1490.40">
    <property type="match status" value="1"/>
</dbReference>
<evidence type="ECO:0000259" key="2">
    <source>
        <dbReference type="PROSITE" id="PS50829"/>
    </source>
</evidence>
<feature type="compositionally biased region" description="Acidic residues" evidence="1">
    <location>
        <begin position="204"/>
        <end position="223"/>
    </location>
</feature>
<dbReference type="Proteomes" id="UP000031036">
    <property type="component" value="Unassembled WGS sequence"/>
</dbReference>
<dbReference type="InterPro" id="IPR035445">
    <property type="entry name" value="GYF-like_dom_sf"/>
</dbReference>
<dbReference type="InterPro" id="IPR040233">
    <property type="entry name" value="CCD97-like_C"/>
</dbReference>
<name>A0A0B2VAJ4_TOXCA</name>
<dbReference type="OrthoDB" id="48509at2759"/>
<dbReference type="SMART" id="SM00444">
    <property type="entry name" value="GYF"/>
    <property type="match status" value="1"/>
</dbReference>
<evidence type="ECO:0000256" key="1">
    <source>
        <dbReference type="SAM" id="MobiDB-lite"/>
    </source>
</evidence>
<feature type="compositionally biased region" description="Acidic residues" evidence="1">
    <location>
        <begin position="244"/>
        <end position="256"/>
    </location>
</feature>
<protein>
    <submittedName>
        <fullName evidence="3">PERQ amino acid-rich with GYF domain-containing protein</fullName>
    </submittedName>
</protein>
<evidence type="ECO:0000313" key="3">
    <source>
        <dbReference type="EMBL" id="KHN78477.1"/>
    </source>
</evidence>
<dbReference type="OMA" id="MCQFESS"/>
<dbReference type="InterPro" id="IPR018613">
    <property type="entry name" value="Ccdc97-like"/>
</dbReference>
<reference evidence="3 4" key="1">
    <citation type="submission" date="2014-11" db="EMBL/GenBank/DDBJ databases">
        <title>Genetic blueprint of the zoonotic pathogen Toxocara canis.</title>
        <authorList>
            <person name="Zhu X.-Q."/>
            <person name="Korhonen P.K."/>
            <person name="Cai H."/>
            <person name="Young N.D."/>
            <person name="Nejsum P."/>
            <person name="von Samson-Himmelstjerna G."/>
            <person name="Boag P.R."/>
            <person name="Tan P."/>
            <person name="Li Q."/>
            <person name="Min J."/>
            <person name="Yang Y."/>
            <person name="Wang X."/>
            <person name="Fang X."/>
            <person name="Hall R.S."/>
            <person name="Hofmann A."/>
            <person name="Sternberg P.W."/>
            <person name="Jex A.R."/>
            <person name="Gasser R.B."/>
        </authorList>
    </citation>
    <scope>NUCLEOTIDE SEQUENCE [LARGE SCALE GENOMIC DNA]</scope>
    <source>
        <strain evidence="3">PN_DK_2014</strain>
    </source>
</reference>
<comment type="caution">
    <text evidence="3">The sequence shown here is derived from an EMBL/GenBank/DDBJ whole genome shotgun (WGS) entry which is preliminary data.</text>
</comment>
<dbReference type="Pfam" id="PF09747">
    <property type="entry name" value="CCD97-like_C"/>
    <property type="match status" value="1"/>
</dbReference>
<feature type="domain" description="GYF" evidence="2">
    <location>
        <begin position="336"/>
        <end position="384"/>
    </location>
</feature>
<evidence type="ECO:0000313" key="4">
    <source>
        <dbReference type="Proteomes" id="UP000031036"/>
    </source>
</evidence>
<feature type="compositionally biased region" description="Basic and acidic residues" evidence="1">
    <location>
        <begin position="224"/>
        <end position="243"/>
    </location>
</feature>
<organism evidence="3 4">
    <name type="scientific">Toxocara canis</name>
    <name type="common">Canine roundworm</name>
    <dbReference type="NCBI Taxonomy" id="6265"/>
    <lineage>
        <taxon>Eukaryota</taxon>
        <taxon>Metazoa</taxon>
        <taxon>Ecdysozoa</taxon>
        <taxon>Nematoda</taxon>
        <taxon>Chromadorea</taxon>
        <taxon>Rhabditida</taxon>
        <taxon>Spirurina</taxon>
        <taxon>Ascaridomorpha</taxon>
        <taxon>Ascaridoidea</taxon>
        <taxon>Toxocaridae</taxon>
        <taxon>Toxocara</taxon>
    </lineage>
</organism>
<dbReference type="PANTHER" id="PTHR31840">
    <property type="entry name" value="COILED-COIL DOMAIN-CONTAINING PROTEIN 97"/>
    <property type="match status" value="1"/>
</dbReference>
<gene>
    <name evidence="3" type="ORF">Tcan_05331</name>
</gene>
<dbReference type="EMBL" id="JPKZ01002092">
    <property type="protein sequence ID" value="KHN78477.1"/>
    <property type="molecule type" value="Genomic_DNA"/>
</dbReference>
<proteinExistence type="predicted"/>
<dbReference type="InterPro" id="IPR003169">
    <property type="entry name" value="GYF"/>
</dbReference>
<dbReference type="AlphaFoldDB" id="A0A0B2VAJ4"/>
<sequence length="581" mass="64976">MNGTSWDEIDGEAMSLADGPSAMIERIIGNEDVFYRLEQRGAPELSEKEKRSILIELYMNKPSLFMNRYARYMLPDDCDYFDMKDYEIAFYAKAIIDRCKGKDSGAGRNFNNIVLSPDSFNKRHVLSNSNSGPALQQIYLRPVVENESLSGVFMQFEDSQIISDRRKTHLEKWNEVFKKCGSSTAEEAKTLGNLARHAGTREYADEDEEENIEQMEGSSDEGEREIKKGALKGEKNGELKREETEESSEEDEDRDEEQMKADFMDHMEQRFLRAARCVACRGWVAAHEHSELREADDLTWPMDADAAKFTDGTQETRCADAYPIDIIEAARASLSAPKWYYEGEDHQVHGPYSSAEMLRWCRAGYFADSMPLRTEGEDRFHTLAEWTQYASGQSPFLTLVNTFDQLVNLSMSMHLSQLILTPPPTGPFVVMPPPTAASAPPAASLGGFSPVQAVPSFIAAYPPNPVMIPPPTIATAHQLPFSQPPSEPVDELPSSASNTPDDTDCTWIASNCVRSSGPMSTSEKCVGTEEAPWCEKRDKANDPIAHTVRHDVGVQTSMRKMRPSDAVRVLSELFGEPIEIA</sequence>
<feature type="region of interest" description="Disordered" evidence="1">
    <location>
        <begin position="475"/>
        <end position="501"/>
    </location>
</feature>